<reference evidence="3 4" key="1">
    <citation type="submission" date="2018-12" db="EMBL/GenBank/DDBJ databases">
        <authorList>
            <person name="Toschakov S.V."/>
        </authorList>
    </citation>
    <scope>NUCLEOTIDE SEQUENCE [LARGE SCALE GENOMIC DNA]</scope>
    <source>
        <strain evidence="3 4">GM2012</strain>
    </source>
</reference>
<feature type="domain" description="DUF1559" evidence="2">
    <location>
        <begin position="50"/>
        <end position="240"/>
    </location>
</feature>
<accession>A0A432MN11</accession>
<comment type="caution">
    <text evidence="3">The sequence shown here is derived from an EMBL/GenBank/DDBJ whole genome shotgun (WGS) entry which is preliminary data.</text>
</comment>
<evidence type="ECO:0000313" key="3">
    <source>
        <dbReference type="EMBL" id="RUL88831.1"/>
    </source>
</evidence>
<dbReference type="EMBL" id="RYZH01000007">
    <property type="protein sequence ID" value="RUL88831.1"/>
    <property type="molecule type" value="Genomic_DNA"/>
</dbReference>
<dbReference type="Pfam" id="PF07596">
    <property type="entry name" value="SBP_bac_10"/>
    <property type="match status" value="1"/>
</dbReference>
<dbReference type="InterPro" id="IPR011453">
    <property type="entry name" value="DUF1559"/>
</dbReference>
<evidence type="ECO:0000313" key="4">
    <source>
        <dbReference type="Proteomes" id="UP000280296"/>
    </source>
</evidence>
<proteinExistence type="predicted"/>
<reference evidence="3 4" key="2">
    <citation type="submission" date="2019-01" db="EMBL/GenBank/DDBJ databases">
        <title>Tautonia sociabilis, a novel thermotolerant planctomycete of Isosphaeraceae family, isolated from a 4000 m deep subterranean habitat.</title>
        <authorList>
            <person name="Kovaleva O.L."/>
            <person name="Elcheninov A.G."/>
            <person name="Van Heerden E."/>
            <person name="Toshchakov S.V."/>
            <person name="Novikov A."/>
            <person name="Bonch-Osmolovskaya E.A."/>
            <person name="Kublanov I.V."/>
        </authorList>
    </citation>
    <scope>NUCLEOTIDE SEQUENCE [LARGE SCALE GENOMIC DNA]</scope>
    <source>
        <strain evidence="3 4">GM2012</strain>
    </source>
</reference>
<protein>
    <submittedName>
        <fullName evidence="3">DUF1559 domain-containing protein</fullName>
    </submittedName>
</protein>
<evidence type="ECO:0000259" key="2">
    <source>
        <dbReference type="Pfam" id="PF07596"/>
    </source>
</evidence>
<keyword evidence="4" id="KW-1185">Reference proteome</keyword>
<feature type="region of interest" description="Disordered" evidence="1">
    <location>
        <begin position="1"/>
        <end position="71"/>
    </location>
</feature>
<dbReference type="PANTHER" id="PTHR30093:SF2">
    <property type="entry name" value="TYPE II SECRETION SYSTEM PROTEIN H"/>
    <property type="match status" value="1"/>
</dbReference>
<name>A0A432MN11_9BACT</name>
<dbReference type="Proteomes" id="UP000280296">
    <property type="component" value="Unassembled WGS sequence"/>
</dbReference>
<sequence length="261" mass="27776">MRPSRARSAGSPTRLTKPAMPHIGSSRSFPRTAVAPDPLCQGIASGQAACPSPRTSRSRPEPGFGRTNSRFNIGPSLWISPGSSVPLSWEGPFTGHRFYRVSQFSDGLSQTIGASERRQGDWTSGRYDRGGDDLLGDIDLQARSDDPDWAVSVCTGLSPRSVPHESRGGETWFLSGLHCSNSNHGAPPNATTDDCSVDPLNVDLHTRTLHSGVFAARSAHLGGVNTLAMDGSVRFARDSLALPVWRALATRAGGEAVSLDD</sequence>
<organism evidence="3 4">
    <name type="scientific">Tautonia sociabilis</name>
    <dbReference type="NCBI Taxonomy" id="2080755"/>
    <lineage>
        <taxon>Bacteria</taxon>
        <taxon>Pseudomonadati</taxon>
        <taxon>Planctomycetota</taxon>
        <taxon>Planctomycetia</taxon>
        <taxon>Isosphaerales</taxon>
        <taxon>Isosphaeraceae</taxon>
        <taxon>Tautonia</taxon>
    </lineage>
</organism>
<dbReference type="AlphaFoldDB" id="A0A432MN11"/>
<dbReference type="PANTHER" id="PTHR30093">
    <property type="entry name" value="GENERAL SECRETION PATHWAY PROTEIN G"/>
    <property type="match status" value="1"/>
</dbReference>
<evidence type="ECO:0000256" key="1">
    <source>
        <dbReference type="SAM" id="MobiDB-lite"/>
    </source>
</evidence>
<gene>
    <name evidence="3" type="ORF">TsocGM_05610</name>
</gene>